<evidence type="ECO:0000256" key="2">
    <source>
        <dbReference type="ARBA" id="ARBA00022884"/>
    </source>
</evidence>
<dbReference type="Pfam" id="PF15247">
    <property type="entry name" value="SLBP_RNA_bind"/>
    <property type="match status" value="1"/>
</dbReference>
<gene>
    <name evidence="5" type="ORF">BE221DRAFT_64469</name>
</gene>
<dbReference type="InterPro" id="IPR036465">
    <property type="entry name" value="vWFA_dom_sf"/>
</dbReference>
<dbReference type="FunFam" id="1.10.8.1120:FF:000001">
    <property type="entry name" value="Histone RNA hairpin-binding protein-like"/>
    <property type="match status" value="1"/>
</dbReference>
<dbReference type="GO" id="GO:0005737">
    <property type="term" value="C:cytoplasm"/>
    <property type="evidence" value="ECO:0007669"/>
    <property type="project" value="TreeGrafter"/>
</dbReference>
<dbReference type="GO" id="GO:0071207">
    <property type="term" value="F:histone pre-mRNA stem-loop binding"/>
    <property type="evidence" value="ECO:0007669"/>
    <property type="project" value="TreeGrafter"/>
</dbReference>
<dbReference type="InterPro" id="IPR038294">
    <property type="entry name" value="SLBP_RNA_bind_sf"/>
</dbReference>
<dbReference type="OrthoDB" id="265795at2759"/>
<dbReference type="RefSeq" id="XP_003075176.2">
    <property type="nucleotide sequence ID" value="XM_003075128.2"/>
</dbReference>
<dbReference type="Gene3D" id="1.10.8.1120">
    <property type="entry name" value="Histone RNA hairpin-binding protein RNA-binding domain"/>
    <property type="match status" value="1"/>
</dbReference>
<proteinExistence type="inferred from homology"/>
<dbReference type="GO" id="GO:0003729">
    <property type="term" value="F:mRNA binding"/>
    <property type="evidence" value="ECO:0007669"/>
    <property type="project" value="InterPro"/>
</dbReference>
<organism evidence="5">
    <name type="scientific">Ostreococcus tauri</name>
    <name type="common">Marine green alga</name>
    <dbReference type="NCBI Taxonomy" id="70448"/>
    <lineage>
        <taxon>Eukaryota</taxon>
        <taxon>Viridiplantae</taxon>
        <taxon>Chlorophyta</taxon>
        <taxon>Mamiellophyceae</taxon>
        <taxon>Mamiellales</taxon>
        <taxon>Bathycoccaceae</taxon>
        <taxon>Ostreococcus</taxon>
    </lineage>
</organism>
<reference evidence="5" key="1">
    <citation type="submission" date="2017-04" db="EMBL/GenBank/DDBJ databases">
        <title>Population genomics of picophytoplankton unveils novel chromosome hypervariability.</title>
        <authorList>
            <consortium name="DOE Joint Genome Institute"/>
            <person name="Blanc-Mathieu R."/>
            <person name="Krasovec M."/>
            <person name="Hebrard M."/>
            <person name="Yau S."/>
            <person name="Desgranges E."/>
            <person name="Martin J."/>
            <person name="Schackwitz W."/>
            <person name="Kuo A."/>
            <person name="Salin G."/>
            <person name="Donnadieu C."/>
            <person name="Desdevises Y."/>
            <person name="Sanchez-Ferandin S."/>
            <person name="Moreau H."/>
            <person name="Rivals E."/>
            <person name="Grigoriev I.V."/>
            <person name="Grimsley N."/>
            <person name="Eyre-Walker A."/>
            <person name="Piganeau G."/>
        </authorList>
    </citation>
    <scope>NUCLEOTIDE SEQUENCE [LARGE SCALE GENOMIC DNA]</scope>
    <source>
        <strain evidence="5">RCC 1115</strain>
    </source>
</reference>
<evidence type="ECO:0000313" key="5">
    <source>
        <dbReference type="EMBL" id="OUS42181.1"/>
    </source>
</evidence>
<dbReference type="PANTHER" id="PTHR17408">
    <property type="entry name" value="HISTONE RNA HAIRPIN-BINDING PROTEIN"/>
    <property type="match status" value="1"/>
</dbReference>
<dbReference type="eggNOG" id="KOG3934">
    <property type="taxonomic scope" value="Eukaryota"/>
</dbReference>
<keyword evidence="2" id="KW-0694">RNA-binding</keyword>
<dbReference type="GO" id="GO:0071204">
    <property type="term" value="C:histone pre-mRNA 3'end processing complex"/>
    <property type="evidence" value="ECO:0007669"/>
    <property type="project" value="TreeGrafter"/>
</dbReference>
<comment type="similarity">
    <text evidence="1">Belongs to the SLBP family.</text>
</comment>
<dbReference type="InterPro" id="IPR029344">
    <property type="entry name" value="SLBP_RNA_bind"/>
</dbReference>
<sequence>MPLDDSEEGEIGARTKTDADVFDLSGVSVGWRSDSKPSTSNRKLETDSHKLKQRQRQIDYGKNTLGYARYVELVKKSERKSCHAWTPDIHAALSKRAFDGVVRKWRRLLHEYDPPVENEDEMLAVPVDPLTRPQGHLKPGEYVPHELAELAEQRRRAKDEAESAIREGRRLPVERLAPLRAKDVSVKPTSRLDASLPRTADMSPGWDAVTPTPFKRAGLSVSRFNADADVDMMDMDCDVGGARTDPESTTKPRSIYDDWEGEDFAGSVFSIDRVTPLQLTLAIVLIESHFKSLVPRSDHHSPFVTMVLEATILCLDNSEHVRNSDYAPSRLQVREFDDERR</sequence>
<name>A0A1Y5HY51_OSTTA</name>
<dbReference type="GO" id="GO:0006398">
    <property type="term" value="P:mRNA 3'-end processing by stem-loop binding and cleavage"/>
    <property type="evidence" value="ECO:0007669"/>
    <property type="project" value="TreeGrafter"/>
</dbReference>
<dbReference type="InterPro" id="IPR026502">
    <property type="entry name" value="SLBP1/SLBP2"/>
</dbReference>
<dbReference type="KEGG" id="ota:OT_ostta02g03340"/>
<dbReference type="OMA" id="SIYDDWE"/>
<feature type="region of interest" description="Disordered" evidence="3">
    <location>
        <begin position="28"/>
        <end position="53"/>
    </location>
</feature>
<accession>A0A1Y5HY51</accession>
<dbReference type="AlphaFoldDB" id="A0A1Y5HY51"/>
<feature type="domain" description="Histone RNA hairpin-binding protein RNA-binding" evidence="4">
    <location>
        <begin position="46"/>
        <end position="114"/>
    </location>
</feature>
<dbReference type="GO" id="GO:0051028">
    <property type="term" value="P:mRNA transport"/>
    <property type="evidence" value="ECO:0007669"/>
    <property type="project" value="TreeGrafter"/>
</dbReference>
<dbReference type="Proteomes" id="UP000195557">
    <property type="component" value="Unassembled WGS sequence"/>
</dbReference>
<dbReference type="PANTHER" id="PTHR17408:SF0">
    <property type="entry name" value="HISTONE RNA HAIRPIN-BINDING PROTEIN"/>
    <property type="match status" value="1"/>
</dbReference>
<evidence type="ECO:0000256" key="3">
    <source>
        <dbReference type="SAM" id="MobiDB-lite"/>
    </source>
</evidence>
<dbReference type="EMBL" id="KZ155839">
    <property type="protein sequence ID" value="OUS42181.1"/>
    <property type="molecule type" value="Genomic_DNA"/>
</dbReference>
<evidence type="ECO:0000259" key="4">
    <source>
        <dbReference type="Pfam" id="PF15247"/>
    </source>
</evidence>
<protein>
    <submittedName>
        <fullName evidence="5">Histone mRNA stem-loop binding protein</fullName>
    </submittedName>
</protein>
<dbReference type="Gene3D" id="3.40.50.410">
    <property type="entry name" value="von Willebrand factor, type A domain"/>
    <property type="match status" value="1"/>
</dbReference>
<evidence type="ECO:0000256" key="1">
    <source>
        <dbReference type="ARBA" id="ARBA00006151"/>
    </source>
</evidence>